<feature type="transmembrane region" description="Helical" evidence="1">
    <location>
        <begin position="168"/>
        <end position="189"/>
    </location>
</feature>
<reference evidence="2 3" key="1">
    <citation type="submission" date="2020-08" db="EMBL/GenBank/DDBJ databases">
        <title>Genome public.</title>
        <authorList>
            <person name="Liu C."/>
            <person name="Sun Q."/>
        </authorList>
    </citation>
    <scope>NUCLEOTIDE SEQUENCE [LARGE SCALE GENOMIC DNA]</scope>
    <source>
        <strain evidence="2 3">NSJ-10</strain>
    </source>
</reference>
<name>A0A8I0DTI9_9FIRM</name>
<feature type="transmembrane region" description="Helical" evidence="1">
    <location>
        <begin position="55"/>
        <end position="75"/>
    </location>
</feature>
<feature type="transmembrane region" description="Helical" evidence="1">
    <location>
        <begin position="137"/>
        <end position="156"/>
    </location>
</feature>
<dbReference type="RefSeq" id="WP_181986525.1">
    <property type="nucleotide sequence ID" value="NZ_JACOOX010000001.1"/>
</dbReference>
<gene>
    <name evidence="2" type="ORF">H8S09_00085</name>
</gene>
<feature type="transmembrane region" description="Helical" evidence="1">
    <location>
        <begin position="20"/>
        <end position="43"/>
    </location>
</feature>
<feature type="transmembrane region" description="Helical" evidence="1">
    <location>
        <begin position="106"/>
        <end position="125"/>
    </location>
</feature>
<proteinExistence type="predicted"/>
<sequence>MFGDFFRYWDELPEQGGFSLFGWIHMGWLVGIVSVCLVVSHRYRRVDAATQDKILKILATASVCLESLKDIYLILIGEMGISYLPFEMCGLAIFVELGFAFFHREFLGEIMCVISMPGAMAALLFPDWTRYPLFNYMHINSFLIHGLLVLIPVLVLTSGRYKPSIKRIWQIFLFLFTVVPSVYVINRIWGCNFMFLCYPSNGSPFLSVYLRHGYVPYLITYAVAVILCILVIYGILDKIASFCGKNVVYINRKN</sequence>
<keyword evidence="1" id="KW-0472">Membrane</keyword>
<organism evidence="2 3">
    <name type="scientific">Coprococcus hominis</name>
    <name type="common">ex Liu et al. 2022</name>
    <dbReference type="NCBI Taxonomy" id="2763039"/>
    <lineage>
        <taxon>Bacteria</taxon>
        <taxon>Bacillati</taxon>
        <taxon>Bacillota</taxon>
        <taxon>Clostridia</taxon>
        <taxon>Lachnospirales</taxon>
        <taxon>Lachnospiraceae</taxon>
        <taxon>Coprococcus</taxon>
    </lineage>
</organism>
<feature type="transmembrane region" description="Helical" evidence="1">
    <location>
        <begin position="81"/>
        <end position="99"/>
    </location>
</feature>
<dbReference type="Proteomes" id="UP000615234">
    <property type="component" value="Unassembled WGS sequence"/>
</dbReference>
<dbReference type="AlphaFoldDB" id="A0A8I0DTI9"/>
<dbReference type="Pfam" id="PF14808">
    <property type="entry name" value="TMEM164"/>
    <property type="match status" value="1"/>
</dbReference>
<keyword evidence="1" id="KW-0812">Transmembrane</keyword>
<dbReference type="EMBL" id="JACOOX010000001">
    <property type="protein sequence ID" value="MBC5661302.1"/>
    <property type="molecule type" value="Genomic_DNA"/>
</dbReference>
<evidence type="ECO:0000256" key="1">
    <source>
        <dbReference type="SAM" id="Phobius"/>
    </source>
</evidence>
<comment type="caution">
    <text evidence="2">The sequence shown here is derived from an EMBL/GenBank/DDBJ whole genome shotgun (WGS) entry which is preliminary data.</text>
</comment>
<accession>A0A8I0DTI9</accession>
<keyword evidence="3" id="KW-1185">Reference proteome</keyword>
<protein>
    <submittedName>
        <fullName evidence="2">YwaF family protein</fullName>
    </submittedName>
</protein>
<evidence type="ECO:0000313" key="2">
    <source>
        <dbReference type="EMBL" id="MBC5661302.1"/>
    </source>
</evidence>
<evidence type="ECO:0000313" key="3">
    <source>
        <dbReference type="Proteomes" id="UP000615234"/>
    </source>
</evidence>
<feature type="transmembrane region" description="Helical" evidence="1">
    <location>
        <begin position="214"/>
        <end position="236"/>
    </location>
</feature>
<keyword evidence="1" id="KW-1133">Transmembrane helix</keyword>